<accession>A0ABM8HW63</accession>
<protein>
    <submittedName>
        <fullName evidence="4">Proline iminopeptidase</fullName>
    </submittedName>
</protein>
<evidence type="ECO:0000256" key="2">
    <source>
        <dbReference type="ARBA" id="ARBA00022801"/>
    </source>
</evidence>
<proteinExistence type="inferred from homology"/>
<evidence type="ECO:0000313" key="4">
    <source>
        <dbReference type="EMBL" id="BCS86342.1"/>
    </source>
</evidence>
<evidence type="ECO:0000313" key="5">
    <source>
        <dbReference type="Proteomes" id="UP001319045"/>
    </source>
</evidence>
<dbReference type="PRINTS" id="PR00793">
    <property type="entry name" value="PROAMNOPTASE"/>
</dbReference>
<keyword evidence="2" id="KW-0378">Hydrolase</keyword>
<dbReference type="Pfam" id="PF00561">
    <property type="entry name" value="Abhydrolase_1"/>
    <property type="match status" value="1"/>
</dbReference>
<reference evidence="4 5" key="1">
    <citation type="journal article" date="2022" name="Int. J. Syst. Evol. Microbiol.">
        <title>Prevotella herbatica sp. nov., a plant polysaccharide-decomposing anaerobic bacterium isolated from a methanogenic reactor.</title>
        <authorList>
            <person name="Uek A."/>
            <person name="Tonouchi A."/>
            <person name="Kaku N."/>
            <person name="Ueki K."/>
        </authorList>
    </citation>
    <scope>NUCLEOTIDE SEQUENCE [LARGE SCALE GENOMIC DNA]</scope>
    <source>
        <strain evidence="4 5">WR041</strain>
    </source>
</reference>
<gene>
    <name evidence="4" type="ORF">prwr041_22350</name>
</gene>
<dbReference type="Gene3D" id="3.40.50.1820">
    <property type="entry name" value="alpha/beta hydrolase"/>
    <property type="match status" value="1"/>
</dbReference>
<dbReference type="PRINTS" id="PR00111">
    <property type="entry name" value="ABHYDROLASE"/>
</dbReference>
<dbReference type="InterPro" id="IPR050266">
    <property type="entry name" value="AB_hydrolase_sf"/>
</dbReference>
<comment type="similarity">
    <text evidence="1">Belongs to the peptidase S33 family.</text>
</comment>
<feature type="domain" description="AB hydrolase-1" evidence="3">
    <location>
        <begin position="22"/>
        <end position="262"/>
    </location>
</feature>
<keyword evidence="5" id="KW-1185">Reference proteome</keyword>
<sequence length="280" mass="32218">MIKMSDGTRLYVEVRGEGTPCLYLHGGPGSGSEWMQKLGGNILEKHFKMIYLDQRGVGRSESPRDSDYTLSRQIKDFEEVRKALGFHSWLVLGHSFGGILTMAYWEAHKDDIDGLIFMNCTLCMDASFQESWLPKAIEIIGNKANKTALDPNIKTIDRMMAVFPFLNNDNRWQIFTPQKKYNDIVDSATDYSKHNSDGSKVIFMDEYWRDFRPLTKTVNKPVLFFYGKKDYAIGPKFYKSVHFPDMLLVGADCGHFPFIEAPKILDNALNKYVKMLKRHN</sequence>
<organism evidence="4 5">
    <name type="scientific">Prevotella herbatica</name>
    <dbReference type="NCBI Taxonomy" id="2801997"/>
    <lineage>
        <taxon>Bacteria</taxon>
        <taxon>Pseudomonadati</taxon>
        <taxon>Bacteroidota</taxon>
        <taxon>Bacteroidia</taxon>
        <taxon>Bacteroidales</taxon>
        <taxon>Prevotellaceae</taxon>
        <taxon>Prevotella</taxon>
    </lineage>
</organism>
<dbReference type="Proteomes" id="UP001319045">
    <property type="component" value="Chromosome"/>
</dbReference>
<dbReference type="EMBL" id="AP024484">
    <property type="protein sequence ID" value="BCS86342.1"/>
    <property type="molecule type" value="Genomic_DNA"/>
</dbReference>
<dbReference type="InterPro" id="IPR002410">
    <property type="entry name" value="Peptidase_S33"/>
</dbReference>
<dbReference type="PANTHER" id="PTHR43798">
    <property type="entry name" value="MONOACYLGLYCEROL LIPASE"/>
    <property type="match status" value="1"/>
</dbReference>
<name>A0ABM8HW63_9BACT</name>
<dbReference type="SUPFAM" id="SSF53474">
    <property type="entry name" value="alpha/beta-Hydrolases"/>
    <property type="match status" value="1"/>
</dbReference>
<evidence type="ECO:0000256" key="1">
    <source>
        <dbReference type="ARBA" id="ARBA00010088"/>
    </source>
</evidence>
<evidence type="ECO:0000259" key="3">
    <source>
        <dbReference type="Pfam" id="PF00561"/>
    </source>
</evidence>
<dbReference type="InterPro" id="IPR029058">
    <property type="entry name" value="AB_hydrolase_fold"/>
</dbReference>
<dbReference type="InterPro" id="IPR000073">
    <property type="entry name" value="AB_hydrolase_1"/>
</dbReference>